<protein>
    <recommendedName>
        <fullName evidence="2">UBA domain-containing protein</fullName>
    </recommendedName>
</protein>
<gene>
    <name evidence="3" type="ORF">PXEA_LOCUS1707</name>
</gene>
<name>A0A448WC89_9PLAT</name>
<comment type="caution">
    <text evidence="3">The sequence shown here is derived from an EMBL/GenBank/DDBJ whole genome shotgun (WGS) entry which is preliminary data.</text>
</comment>
<dbReference type="OrthoDB" id="434939at2759"/>
<dbReference type="InterPro" id="IPR015940">
    <property type="entry name" value="UBA"/>
</dbReference>
<evidence type="ECO:0000313" key="4">
    <source>
        <dbReference type="Proteomes" id="UP000784294"/>
    </source>
</evidence>
<accession>A0A448WC89</accession>
<proteinExistence type="predicted"/>
<evidence type="ECO:0000313" key="3">
    <source>
        <dbReference type="EMBL" id="VEL08267.1"/>
    </source>
</evidence>
<feature type="region of interest" description="Disordered" evidence="1">
    <location>
        <begin position="69"/>
        <end position="117"/>
    </location>
</feature>
<organism evidence="3 4">
    <name type="scientific">Protopolystoma xenopodis</name>
    <dbReference type="NCBI Taxonomy" id="117903"/>
    <lineage>
        <taxon>Eukaryota</taxon>
        <taxon>Metazoa</taxon>
        <taxon>Spiralia</taxon>
        <taxon>Lophotrochozoa</taxon>
        <taxon>Platyhelminthes</taxon>
        <taxon>Monogenea</taxon>
        <taxon>Polyopisthocotylea</taxon>
        <taxon>Polystomatidea</taxon>
        <taxon>Polystomatidae</taxon>
        <taxon>Protopolystoma</taxon>
    </lineage>
</organism>
<feature type="compositionally biased region" description="Basic residues" evidence="1">
    <location>
        <begin position="88"/>
        <end position="101"/>
    </location>
</feature>
<dbReference type="AlphaFoldDB" id="A0A448WC89"/>
<dbReference type="EMBL" id="CAAALY010003536">
    <property type="protein sequence ID" value="VEL08267.1"/>
    <property type="molecule type" value="Genomic_DNA"/>
</dbReference>
<sequence>MPSYPSGSLMFAANLMEKEEARDLAVAQLVSLGYPANLASASLKITKGDMRAALDRLVSRQANQAIQIKEESCYSSSPSNSSSMMDRRGRRERGRGGLTRRRNYDPDLEDDPRFDPVCTVQRNMPEVAASRAAGIVRSNSAERINLAEAFQAAKAHANIGQQCDTNATTHSSSSVTYRQSARIRLPLGCPIMAPDIGGVYREAKFGGLLPFSVDGERAVVLTYVADSHSMSQTNDLAVSDLEEVIAVDLLRGLNMEKVELGLRIYVLLLSLVL</sequence>
<keyword evidence="4" id="KW-1185">Reference proteome</keyword>
<reference evidence="3" key="1">
    <citation type="submission" date="2018-11" db="EMBL/GenBank/DDBJ databases">
        <authorList>
            <consortium name="Pathogen Informatics"/>
        </authorList>
    </citation>
    <scope>NUCLEOTIDE SEQUENCE</scope>
</reference>
<dbReference type="InterPro" id="IPR009060">
    <property type="entry name" value="UBA-like_sf"/>
</dbReference>
<feature type="domain" description="UBA" evidence="2">
    <location>
        <begin position="16"/>
        <end position="60"/>
    </location>
</feature>
<dbReference type="Proteomes" id="UP000784294">
    <property type="component" value="Unassembled WGS sequence"/>
</dbReference>
<evidence type="ECO:0000259" key="2">
    <source>
        <dbReference type="PROSITE" id="PS50030"/>
    </source>
</evidence>
<dbReference type="SUPFAM" id="SSF46934">
    <property type="entry name" value="UBA-like"/>
    <property type="match status" value="1"/>
</dbReference>
<feature type="compositionally biased region" description="Low complexity" evidence="1">
    <location>
        <begin position="73"/>
        <end position="83"/>
    </location>
</feature>
<dbReference type="PROSITE" id="PS50030">
    <property type="entry name" value="UBA"/>
    <property type="match status" value="1"/>
</dbReference>
<evidence type="ECO:0000256" key="1">
    <source>
        <dbReference type="SAM" id="MobiDB-lite"/>
    </source>
</evidence>